<reference evidence="1" key="1">
    <citation type="journal article" date="2014" name="Front. Microbiol.">
        <title>High frequency of phylogenetically diverse reductive dehalogenase-homologous genes in deep subseafloor sedimentary metagenomes.</title>
        <authorList>
            <person name="Kawai M."/>
            <person name="Futagami T."/>
            <person name="Toyoda A."/>
            <person name="Takaki Y."/>
            <person name="Nishi S."/>
            <person name="Hori S."/>
            <person name="Arai W."/>
            <person name="Tsubouchi T."/>
            <person name="Morono Y."/>
            <person name="Uchiyama I."/>
            <person name="Ito T."/>
            <person name="Fujiyama A."/>
            <person name="Inagaki F."/>
            <person name="Takami H."/>
        </authorList>
    </citation>
    <scope>NUCLEOTIDE SEQUENCE</scope>
    <source>
        <strain evidence="1">Expedition CK06-06</strain>
    </source>
</reference>
<name>X0SY63_9ZZZZ</name>
<protein>
    <submittedName>
        <fullName evidence="1">Uncharacterized protein</fullName>
    </submittedName>
</protein>
<sequence>MELEFARELRRRLLVNCEISDWDEKNSVILDEETDIPGVEASGCKLLFSFKGITFKENVCLQRIIQDIDLDHKTVEWEGGSYLAIYTGSDSK</sequence>
<gene>
    <name evidence="1" type="ORF">S01H1_28706</name>
</gene>
<dbReference type="EMBL" id="BARS01017559">
    <property type="protein sequence ID" value="GAF86148.1"/>
    <property type="molecule type" value="Genomic_DNA"/>
</dbReference>
<organism evidence="1">
    <name type="scientific">marine sediment metagenome</name>
    <dbReference type="NCBI Taxonomy" id="412755"/>
    <lineage>
        <taxon>unclassified sequences</taxon>
        <taxon>metagenomes</taxon>
        <taxon>ecological metagenomes</taxon>
    </lineage>
</organism>
<evidence type="ECO:0000313" key="1">
    <source>
        <dbReference type="EMBL" id="GAF86148.1"/>
    </source>
</evidence>
<accession>X0SY63</accession>
<dbReference type="AlphaFoldDB" id="X0SY63"/>
<comment type="caution">
    <text evidence="1">The sequence shown here is derived from an EMBL/GenBank/DDBJ whole genome shotgun (WGS) entry which is preliminary data.</text>
</comment>
<proteinExistence type="predicted"/>